<feature type="non-terminal residue" evidence="1">
    <location>
        <position position="245"/>
    </location>
</feature>
<accession>A0A9W5RYL8</accession>
<keyword evidence="2" id="KW-1185">Reference proteome</keyword>
<protein>
    <submittedName>
        <fullName evidence="1">Uncharacterized protein</fullName>
    </submittedName>
</protein>
<sequence length="245" mass="25438">MNISQLMRGLLGEVQQDGAKALELKIGQIVRGVIVQMLEEQDALVQINGYTVRAKLETVMQPGQTTMLQVQPESAGAQVVLKPVDLPGAALPEETARDLARMLGLPDKKWAHELVRDLKRDGFPLTREAGAALQQAASAMPAGAADEQWMQAAATAFKRGLPMTGATVDALRQTLFGKPAGELLQTLGAQLAELAGGADGELAKQGQAGSAGRQAMPEAAARVQALLAEGEALIRAAFGGAAGGG</sequence>
<organism evidence="1 2">
    <name type="scientific">Paenibacillus darwinianus</name>
    <dbReference type="NCBI Taxonomy" id="1380763"/>
    <lineage>
        <taxon>Bacteria</taxon>
        <taxon>Bacillati</taxon>
        <taxon>Bacillota</taxon>
        <taxon>Bacilli</taxon>
        <taxon>Bacillales</taxon>
        <taxon>Paenibacillaceae</taxon>
        <taxon>Paenibacillus</taxon>
    </lineage>
</organism>
<dbReference type="Proteomes" id="UP000053750">
    <property type="component" value="Unassembled WGS sequence"/>
</dbReference>
<evidence type="ECO:0000313" key="2">
    <source>
        <dbReference type="Proteomes" id="UP000053750"/>
    </source>
</evidence>
<comment type="caution">
    <text evidence="1">The sequence shown here is derived from an EMBL/GenBank/DDBJ whole genome shotgun (WGS) entry which is preliminary data.</text>
</comment>
<reference evidence="1 2" key="1">
    <citation type="submission" date="2014-02" db="EMBL/GenBank/DDBJ databases">
        <title>Genome sequence of Paenibacillus darwinianus reveals adaptive mechanisms for survival in Antarctic soils.</title>
        <authorList>
            <person name="Dsouza M."/>
            <person name="Taylor M.W."/>
            <person name="Turner S.J."/>
            <person name="Aislabie J."/>
        </authorList>
    </citation>
    <scope>NUCLEOTIDE SEQUENCE [LARGE SCALE GENOMIC DNA]</scope>
    <source>
        <strain evidence="1 2">CE1</strain>
    </source>
</reference>
<name>A0A9W5RYL8_9BACL</name>
<dbReference type="EMBL" id="JFHU01000283">
    <property type="protein sequence ID" value="EXX84550.1"/>
    <property type="molecule type" value="Genomic_DNA"/>
</dbReference>
<gene>
    <name evidence="1" type="ORF">BG53_11080</name>
</gene>
<proteinExistence type="predicted"/>
<evidence type="ECO:0000313" key="1">
    <source>
        <dbReference type="EMBL" id="EXX84550.1"/>
    </source>
</evidence>
<dbReference type="AlphaFoldDB" id="A0A9W5RYL8"/>